<keyword evidence="9" id="KW-0067">ATP-binding</keyword>
<evidence type="ECO:0000256" key="3">
    <source>
        <dbReference type="ARBA" id="ARBA00007438"/>
    </source>
</evidence>
<dbReference type="GO" id="GO:0009328">
    <property type="term" value="C:phenylalanine-tRNA ligase complex"/>
    <property type="evidence" value="ECO:0007669"/>
    <property type="project" value="TreeGrafter"/>
</dbReference>
<evidence type="ECO:0000256" key="12">
    <source>
        <dbReference type="ARBA" id="ARBA00023146"/>
    </source>
</evidence>
<organism evidence="14">
    <name type="scientific">uncultured Poseidoniia archaeon</name>
    <dbReference type="NCBI Taxonomy" id="1697135"/>
    <lineage>
        <taxon>Archaea</taxon>
        <taxon>Methanobacteriati</taxon>
        <taxon>Thermoplasmatota</taxon>
        <taxon>Candidatus Poseidoniia</taxon>
        <taxon>environmental samples</taxon>
    </lineage>
</organism>
<dbReference type="InterPro" id="IPR004531">
    <property type="entry name" value="Phe-tRNA-synth_IIc_bsu_arc_euk"/>
</dbReference>
<protein>
    <recommendedName>
        <fullName evidence="4">phenylalanine--tRNA ligase</fullName>
        <ecNumber evidence="4">6.1.1.20</ecNumber>
    </recommendedName>
</protein>
<keyword evidence="12 14" id="KW-0030">Aminoacyl-tRNA synthetase</keyword>
<dbReference type="InterPro" id="IPR045060">
    <property type="entry name" value="Phe-tRNA-ligase_IIc_bsu"/>
</dbReference>
<dbReference type="GO" id="GO:0004826">
    <property type="term" value="F:phenylalanine-tRNA ligase activity"/>
    <property type="evidence" value="ECO:0007669"/>
    <property type="project" value="UniProtKB-EC"/>
</dbReference>
<dbReference type="GO" id="GO:0000287">
    <property type="term" value="F:magnesium ion binding"/>
    <property type="evidence" value="ECO:0007669"/>
    <property type="project" value="InterPro"/>
</dbReference>
<reference evidence="14" key="1">
    <citation type="submission" date="2014-11" db="EMBL/GenBank/DDBJ databases">
        <authorList>
            <person name="Zhu J."/>
            <person name="Qi W."/>
            <person name="Song R."/>
        </authorList>
    </citation>
    <scope>NUCLEOTIDE SEQUENCE</scope>
</reference>
<dbReference type="SUPFAM" id="SSF55681">
    <property type="entry name" value="Class II aaRS and biotin synthetases"/>
    <property type="match status" value="1"/>
</dbReference>
<keyword evidence="6" id="KW-0436">Ligase</keyword>
<dbReference type="GO" id="GO:0005524">
    <property type="term" value="F:ATP binding"/>
    <property type="evidence" value="ECO:0007669"/>
    <property type="project" value="UniProtKB-KW"/>
</dbReference>
<comment type="similarity">
    <text evidence="3">Belongs to the phenylalanyl-tRNA synthetase beta subunit family. Type 2 subfamily.</text>
</comment>
<dbReference type="InterPro" id="IPR041616">
    <property type="entry name" value="PheRS_beta_core"/>
</dbReference>
<evidence type="ECO:0000256" key="1">
    <source>
        <dbReference type="ARBA" id="ARBA00001946"/>
    </source>
</evidence>
<dbReference type="GO" id="GO:0006432">
    <property type="term" value="P:phenylalanyl-tRNA aminoacylation"/>
    <property type="evidence" value="ECO:0007669"/>
    <property type="project" value="InterPro"/>
</dbReference>
<dbReference type="PANTHER" id="PTHR10947:SF0">
    <property type="entry name" value="PHENYLALANINE--TRNA LIGASE BETA SUBUNIT"/>
    <property type="match status" value="1"/>
</dbReference>
<dbReference type="SMART" id="SM00873">
    <property type="entry name" value="B3_4"/>
    <property type="match status" value="1"/>
</dbReference>
<comment type="cofactor">
    <cofactor evidence="1">
        <name>Mg(2+)</name>
        <dbReference type="ChEBI" id="CHEBI:18420"/>
    </cofactor>
</comment>
<comment type="subcellular location">
    <subcellularLocation>
        <location evidence="2">Cytoplasm</location>
    </subcellularLocation>
</comment>
<keyword evidence="10" id="KW-0460">Magnesium</keyword>
<dbReference type="CDD" id="cd00769">
    <property type="entry name" value="PheRS_beta_core"/>
    <property type="match status" value="1"/>
</dbReference>
<dbReference type="Gene3D" id="3.30.930.10">
    <property type="entry name" value="Bira Bifunctional Protein, Domain 2"/>
    <property type="match status" value="1"/>
</dbReference>
<keyword evidence="8" id="KW-0547">Nucleotide-binding</keyword>
<dbReference type="NCBIfam" id="TIGR00471">
    <property type="entry name" value="pheT_arch"/>
    <property type="match status" value="1"/>
</dbReference>
<dbReference type="InterPro" id="IPR045864">
    <property type="entry name" value="aa-tRNA-synth_II/BPL/LPL"/>
</dbReference>
<keyword evidence="11" id="KW-0648">Protein biosynthesis</keyword>
<dbReference type="SUPFAM" id="SSF46955">
    <property type="entry name" value="Putative DNA-binding domain"/>
    <property type="match status" value="1"/>
</dbReference>
<evidence type="ECO:0000256" key="11">
    <source>
        <dbReference type="ARBA" id="ARBA00022917"/>
    </source>
</evidence>
<reference evidence="14" key="2">
    <citation type="journal article" date="2015" name="ISME J.">
        <title>A new class of marine Euryarchaeota group II from the Mediterranean deep chlorophyll maximum.</title>
        <authorList>
            <person name="Martin-Cuadrado A.B."/>
            <person name="Garcia-Heredia I."/>
            <person name="Molto A.G."/>
            <person name="Lopez-Ubeda R."/>
            <person name="Kimes N."/>
            <person name="Lopez-Garcia P."/>
            <person name="Moreira D."/>
            <person name="Rodriguez-Valera F."/>
        </authorList>
    </citation>
    <scope>NUCLEOTIDE SEQUENCE</scope>
</reference>
<keyword evidence="5" id="KW-0963">Cytoplasm</keyword>
<evidence type="ECO:0000256" key="10">
    <source>
        <dbReference type="ARBA" id="ARBA00022842"/>
    </source>
</evidence>
<dbReference type="InterPro" id="IPR005146">
    <property type="entry name" value="B3/B4_tRNA-bd"/>
</dbReference>
<sequence length="584" mass="65971">MPTITLDHSMLKYIQEINLVEHEPGLWNNWLTEIGCPVEINNDEHIDIEVFPDRPDLLSHETLAKASRSFLNYKIEDASMDIKKGENIVDVDKSLEEVRPIIMSAIVRGVKTGKNTKDKEKFIQSLMDHQEKLHLTLGRKRKLSSIGVHDLAKIKPPFRVKTVKSSFKFVPLSEKSEMSIAEILNRHPKGIEYSHLMKDVDSFPIILDSEDNVISFPPIINGEQTTVTTETRDFFIDVTGWDERSCEACLLLICLALGERGGVIENLEIVFSDKNNIITPNGEPINYRVPEKLIQKILGMELDNSQIKNSITKMGGKLIESRTVTNGPNRAERWSDCVIGEIEHVVSMPRWRSDIMHPIDIVEDIAIGFGYEKLPEQMSSIHLDSVPLKSAQMNRRIRASLRALGLQEVQSLTLSNVRDQFERTRWKTKGKVTNIANPISQEHTILRQYILPSLLQILSANRHQELPQRIYELGHVVNDSKNNYAFSWSCAEVGGGFTAAKGYVQSLMRDLGIGIDEVLFEPIEEENGPWLLGRGAKIIVQGVEIGQFGEIDPNVSEKYGLKTPIHGGEFDIKEMNKVASDPLI</sequence>
<evidence type="ECO:0000313" key="14">
    <source>
        <dbReference type="EMBL" id="ANV79856.1"/>
    </source>
</evidence>
<evidence type="ECO:0000256" key="9">
    <source>
        <dbReference type="ARBA" id="ARBA00022840"/>
    </source>
</evidence>
<dbReference type="PROSITE" id="PS51483">
    <property type="entry name" value="B5"/>
    <property type="match status" value="1"/>
</dbReference>
<dbReference type="FunFam" id="3.50.40.10:FF:000003">
    <property type="entry name" value="Phenylalanine--tRNA ligase beta subunit"/>
    <property type="match status" value="1"/>
</dbReference>
<dbReference type="Gene3D" id="3.50.40.10">
    <property type="entry name" value="Phenylalanyl-trna Synthetase, Chain B, domain 3"/>
    <property type="match status" value="1"/>
</dbReference>
<dbReference type="EMBL" id="KP211856">
    <property type="protein sequence ID" value="ANV79856.1"/>
    <property type="molecule type" value="Genomic_DNA"/>
</dbReference>
<dbReference type="Gene3D" id="3.30.56.10">
    <property type="match status" value="2"/>
</dbReference>
<feature type="domain" description="B5" evidence="13">
    <location>
        <begin position="282"/>
        <end position="376"/>
    </location>
</feature>
<dbReference type="Pfam" id="PF03484">
    <property type="entry name" value="B5"/>
    <property type="match status" value="1"/>
</dbReference>
<dbReference type="Pfam" id="PF17759">
    <property type="entry name" value="tRNA_synthFbeta"/>
    <property type="match status" value="1"/>
</dbReference>
<dbReference type="InterPro" id="IPR005147">
    <property type="entry name" value="tRNA_synthase_B5-dom"/>
</dbReference>
<name>A0A1B1TC55_9ARCH</name>
<evidence type="ECO:0000256" key="6">
    <source>
        <dbReference type="ARBA" id="ARBA00022598"/>
    </source>
</evidence>
<dbReference type="AlphaFoldDB" id="A0A1B1TC55"/>
<evidence type="ECO:0000256" key="2">
    <source>
        <dbReference type="ARBA" id="ARBA00004496"/>
    </source>
</evidence>
<evidence type="ECO:0000256" key="8">
    <source>
        <dbReference type="ARBA" id="ARBA00022741"/>
    </source>
</evidence>
<dbReference type="InterPro" id="IPR020825">
    <property type="entry name" value="Phe-tRNA_synthase-like_B3/B4"/>
</dbReference>
<evidence type="ECO:0000259" key="13">
    <source>
        <dbReference type="PROSITE" id="PS51483"/>
    </source>
</evidence>
<dbReference type="GO" id="GO:0003723">
    <property type="term" value="F:RNA binding"/>
    <property type="evidence" value="ECO:0007669"/>
    <property type="project" value="InterPro"/>
</dbReference>
<proteinExistence type="inferred from homology"/>
<evidence type="ECO:0000256" key="4">
    <source>
        <dbReference type="ARBA" id="ARBA00012814"/>
    </source>
</evidence>
<evidence type="ECO:0000256" key="7">
    <source>
        <dbReference type="ARBA" id="ARBA00022723"/>
    </source>
</evidence>
<dbReference type="InterPro" id="IPR009061">
    <property type="entry name" value="DNA-bd_dom_put_sf"/>
</dbReference>
<dbReference type="EC" id="6.1.1.20" evidence="4"/>
<dbReference type="SMART" id="SM00874">
    <property type="entry name" value="B5"/>
    <property type="match status" value="1"/>
</dbReference>
<dbReference type="Pfam" id="PF03483">
    <property type="entry name" value="B3_4"/>
    <property type="match status" value="1"/>
</dbReference>
<accession>A0A1B1TC55</accession>
<dbReference type="PANTHER" id="PTHR10947">
    <property type="entry name" value="PHENYLALANYL-TRNA SYNTHETASE BETA CHAIN AND LEUCINE-RICH REPEAT-CONTAINING PROTEIN 47"/>
    <property type="match status" value="1"/>
</dbReference>
<keyword evidence="7" id="KW-0479">Metal-binding</keyword>
<evidence type="ECO:0000256" key="5">
    <source>
        <dbReference type="ARBA" id="ARBA00022490"/>
    </source>
</evidence>